<feature type="transmembrane region" description="Helical" evidence="1">
    <location>
        <begin position="160"/>
        <end position="178"/>
    </location>
</feature>
<keyword evidence="1" id="KW-0472">Membrane</keyword>
<reference evidence="2" key="1">
    <citation type="journal article" date="2020" name="mSystems">
        <title>Genome- and Community-Level Interaction Insights into Carbon Utilization and Element Cycling Functions of Hydrothermarchaeota in Hydrothermal Sediment.</title>
        <authorList>
            <person name="Zhou Z."/>
            <person name="Liu Y."/>
            <person name="Xu W."/>
            <person name="Pan J."/>
            <person name="Luo Z.H."/>
            <person name="Li M."/>
        </authorList>
    </citation>
    <scope>NUCLEOTIDE SEQUENCE [LARGE SCALE GENOMIC DNA]</scope>
    <source>
        <strain evidence="2">SpSt-110</strain>
    </source>
</reference>
<feature type="transmembrane region" description="Helical" evidence="1">
    <location>
        <begin position="131"/>
        <end position="154"/>
    </location>
</feature>
<keyword evidence="1" id="KW-0812">Transmembrane</keyword>
<dbReference type="EMBL" id="DRYK01000078">
    <property type="protein sequence ID" value="HHP68349.1"/>
    <property type="molecule type" value="Genomic_DNA"/>
</dbReference>
<feature type="transmembrane region" description="Helical" evidence="1">
    <location>
        <begin position="377"/>
        <end position="398"/>
    </location>
</feature>
<evidence type="ECO:0000256" key="1">
    <source>
        <dbReference type="SAM" id="Phobius"/>
    </source>
</evidence>
<protein>
    <submittedName>
        <fullName evidence="2">Uncharacterized protein</fullName>
    </submittedName>
</protein>
<organism evidence="2">
    <name type="scientific">Thermogladius calderae</name>
    <dbReference type="NCBI Taxonomy" id="1200300"/>
    <lineage>
        <taxon>Archaea</taxon>
        <taxon>Thermoproteota</taxon>
        <taxon>Thermoprotei</taxon>
        <taxon>Desulfurococcales</taxon>
        <taxon>Desulfurococcaceae</taxon>
        <taxon>Thermogladius</taxon>
    </lineage>
</organism>
<feature type="transmembrane region" description="Helical" evidence="1">
    <location>
        <begin position="213"/>
        <end position="230"/>
    </location>
</feature>
<sequence length="420" mass="46629">MSWLVKTPFSKPGRSISEIELMDFLTLLLAFETGGLKLPRLLEEVAEGRVEAGDYVRGLALKYKVLERTVLDDYTALRKLADSTGSAWFADFLRGYSEVATTSGETARFVESYLEKTSLSLRMRLENMLKLVEGVYEGLMLAVFGLIALTVIPLTGVSTTFFSMVVVMAAILSYLIVLKISDNALTLSRLEHFASAILMSSTLVAILVKGGLLLHFTLVLATVILLSPRVRRLVRVERDVVGFLEEAFSMTRHGVTLDQVLHYVEFEDESLRLFKKTLLLGHEPGSLLDAFPALARMILRNLTTPLKYTPRHEKVSSHVLKFVELVSGARVGLEKKGFTYMVYSFIFPATVFVTYFLVHPMTAVAGYAMSLQEAKAIAYTAFFNTYLLAANISGIGLFRSWKTSLICIGALSAIILFPSL</sequence>
<proteinExistence type="predicted"/>
<dbReference type="AlphaFoldDB" id="A0A7J3Y0W6"/>
<feature type="transmembrane region" description="Helical" evidence="1">
    <location>
        <begin position="338"/>
        <end position="357"/>
    </location>
</feature>
<comment type="caution">
    <text evidence="2">The sequence shown here is derived from an EMBL/GenBank/DDBJ whole genome shotgun (WGS) entry which is preliminary data.</text>
</comment>
<name>A0A7J3Y0W6_9CREN</name>
<gene>
    <name evidence="2" type="ORF">ENM60_06190</name>
</gene>
<keyword evidence="1" id="KW-1133">Transmembrane helix</keyword>
<accession>A0A7J3Y0W6</accession>
<evidence type="ECO:0000313" key="2">
    <source>
        <dbReference type="EMBL" id="HHP68349.1"/>
    </source>
</evidence>